<evidence type="ECO:0000256" key="2">
    <source>
        <dbReference type="ARBA" id="ARBA00023125"/>
    </source>
</evidence>
<dbReference type="EMBL" id="CP000673">
    <property type="protein sequence ID" value="EDK34459.1"/>
    <property type="molecule type" value="Genomic_DNA"/>
</dbReference>
<dbReference type="PANTHER" id="PTHR47893:SF1">
    <property type="entry name" value="REGULATORY PROTEIN PCHR"/>
    <property type="match status" value="1"/>
</dbReference>
<name>A5N013_CLOK5</name>
<dbReference type="PROSITE" id="PS01124">
    <property type="entry name" value="HTH_ARAC_FAMILY_2"/>
    <property type="match status" value="1"/>
</dbReference>
<dbReference type="Pfam" id="PF12833">
    <property type="entry name" value="HTH_18"/>
    <property type="match status" value="1"/>
</dbReference>
<dbReference type="InterPro" id="IPR020449">
    <property type="entry name" value="Tscrpt_reg_AraC-type_HTH"/>
</dbReference>
<dbReference type="Proteomes" id="UP000002411">
    <property type="component" value="Chromosome"/>
</dbReference>
<evidence type="ECO:0000313" key="5">
    <source>
        <dbReference type="EMBL" id="EDK34459.1"/>
    </source>
</evidence>
<dbReference type="InterPro" id="IPR009057">
    <property type="entry name" value="Homeodomain-like_sf"/>
</dbReference>
<dbReference type="HOGENOM" id="CLU_052345_0_0_9"/>
<dbReference type="STRING" id="431943.CKL_2447"/>
<keyword evidence="2" id="KW-0238">DNA-binding</keyword>
<accession>A5N013</accession>
<dbReference type="RefSeq" id="WP_012102793.1">
    <property type="nucleotide sequence ID" value="NC_009706.1"/>
</dbReference>
<sequence>MDKELYIADARWHASFEDMIEKVQRDENKTVYYYNENYIKGKTVQYEILRGIWIVYHDFELKVNEFFPVEEKGIIEMNYCMAGRCELDCLNQKIFYVAPGDFAVAILSSGSHKHNFPLGNYRGISITTTEENLDDFLKNMFGKTRITSYMLLHKMNIHGKFMILSNNRYIQDIMGNIISEDDFWRERAIVKFSELVLFLIDKDIQVSEIKGKYFDRRIISKVKLIKEDVTENVEKYITIKEIGNKYEINTRTFSECFKEIYGKTYYAFIREFRIKKAAGMLLNTKNTVGGIAMMVGYENASKFSKAFHDIMGMTPGKFRRR</sequence>
<dbReference type="PRINTS" id="PR00032">
    <property type="entry name" value="HTHARAC"/>
</dbReference>
<dbReference type="InterPro" id="IPR018060">
    <property type="entry name" value="HTH_AraC"/>
</dbReference>
<keyword evidence="3" id="KW-0804">Transcription</keyword>
<proteinExistence type="predicted"/>
<feature type="domain" description="HTH araC/xylS-type" evidence="4">
    <location>
        <begin position="223"/>
        <end position="321"/>
    </location>
</feature>
<dbReference type="Gene3D" id="1.10.10.60">
    <property type="entry name" value="Homeodomain-like"/>
    <property type="match status" value="1"/>
</dbReference>
<dbReference type="SMART" id="SM00342">
    <property type="entry name" value="HTH_ARAC"/>
    <property type="match status" value="1"/>
</dbReference>
<dbReference type="InterPro" id="IPR053142">
    <property type="entry name" value="PchR_regulatory_protein"/>
</dbReference>
<dbReference type="AlphaFoldDB" id="A5N013"/>
<reference evidence="5 6" key="1">
    <citation type="journal article" date="2008" name="Proc. Natl. Acad. Sci. U.S.A.">
        <title>The genome of Clostridium kluyveri, a strict anaerobe with unique metabolic features.</title>
        <authorList>
            <person name="Seedorf H."/>
            <person name="Fricke W.F."/>
            <person name="Veith B."/>
            <person name="Brueggemann H."/>
            <person name="Liesegang H."/>
            <person name="Strittmatter A."/>
            <person name="Miethke M."/>
            <person name="Buckel W."/>
            <person name="Hinderberger J."/>
            <person name="Li F."/>
            <person name="Hagemeier C."/>
            <person name="Thauer R.K."/>
            <person name="Gottschalk G."/>
        </authorList>
    </citation>
    <scope>NUCLEOTIDE SEQUENCE [LARGE SCALE GENOMIC DNA]</scope>
    <source>
        <strain evidence="6">ATCC 8527 / DSM 555 / NCIMB 10680</strain>
    </source>
</reference>
<dbReference type="GO" id="GO:0043565">
    <property type="term" value="F:sequence-specific DNA binding"/>
    <property type="evidence" value="ECO:0007669"/>
    <property type="project" value="InterPro"/>
</dbReference>
<organism evidence="5 6">
    <name type="scientific">Clostridium kluyveri (strain ATCC 8527 / DSM 555 / NBRC 12016 / NCIMB 10680 / K1)</name>
    <dbReference type="NCBI Taxonomy" id="431943"/>
    <lineage>
        <taxon>Bacteria</taxon>
        <taxon>Bacillati</taxon>
        <taxon>Bacillota</taxon>
        <taxon>Clostridia</taxon>
        <taxon>Eubacteriales</taxon>
        <taxon>Clostridiaceae</taxon>
        <taxon>Clostridium</taxon>
    </lineage>
</organism>
<evidence type="ECO:0000313" key="6">
    <source>
        <dbReference type="Proteomes" id="UP000002411"/>
    </source>
</evidence>
<protein>
    <submittedName>
        <fullName evidence="5">Transcriptional regulator</fullName>
    </submittedName>
</protein>
<dbReference type="SUPFAM" id="SSF46689">
    <property type="entry name" value="Homeodomain-like"/>
    <property type="match status" value="1"/>
</dbReference>
<dbReference type="eggNOG" id="COG2207">
    <property type="taxonomic scope" value="Bacteria"/>
</dbReference>
<evidence type="ECO:0000259" key="4">
    <source>
        <dbReference type="PROSITE" id="PS01124"/>
    </source>
</evidence>
<evidence type="ECO:0000256" key="3">
    <source>
        <dbReference type="ARBA" id="ARBA00023163"/>
    </source>
</evidence>
<dbReference type="PANTHER" id="PTHR47893">
    <property type="entry name" value="REGULATORY PROTEIN PCHR"/>
    <property type="match status" value="1"/>
</dbReference>
<gene>
    <name evidence="5" type="ordered locus">CKL_2447</name>
</gene>
<keyword evidence="6" id="KW-1185">Reference proteome</keyword>
<keyword evidence="1" id="KW-0805">Transcription regulation</keyword>
<dbReference type="KEGG" id="ckl:CKL_2447"/>
<evidence type="ECO:0000256" key="1">
    <source>
        <dbReference type="ARBA" id="ARBA00023015"/>
    </source>
</evidence>
<dbReference type="GO" id="GO:0003700">
    <property type="term" value="F:DNA-binding transcription factor activity"/>
    <property type="evidence" value="ECO:0007669"/>
    <property type="project" value="InterPro"/>
</dbReference>